<evidence type="ECO:0008006" key="4">
    <source>
        <dbReference type="Google" id="ProtNLM"/>
    </source>
</evidence>
<name>A0A840Y821_9PROT</name>
<evidence type="ECO:0000313" key="2">
    <source>
        <dbReference type="EMBL" id="MBB5690014.1"/>
    </source>
</evidence>
<gene>
    <name evidence="2" type="ORF">FHS88_002140</name>
</gene>
<dbReference type="EMBL" id="JACIJE010000005">
    <property type="protein sequence ID" value="MBB5690014.1"/>
    <property type="molecule type" value="Genomic_DNA"/>
</dbReference>
<keyword evidence="3" id="KW-1185">Reference proteome</keyword>
<dbReference type="Proteomes" id="UP000562254">
    <property type="component" value="Unassembled WGS sequence"/>
</dbReference>
<dbReference type="AlphaFoldDB" id="A0A840Y821"/>
<dbReference type="Gene3D" id="3.40.50.300">
    <property type="entry name" value="P-loop containing nucleotide triphosphate hydrolases"/>
    <property type="match status" value="1"/>
</dbReference>
<dbReference type="RefSeq" id="WP_184484378.1">
    <property type="nucleotide sequence ID" value="NZ_JAAEDJ010000020.1"/>
</dbReference>
<dbReference type="SUPFAM" id="SSF52540">
    <property type="entry name" value="P-loop containing nucleoside triphosphate hydrolases"/>
    <property type="match status" value="1"/>
</dbReference>
<dbReference type="GO" id="GO:0008146">
    <property type="term" value="F:sulfotransferase activity"/>
    <property type="evidence" value="ECO:0007669"/>
    <property type="project" value="InterPro"/>
</dbReference>
<dbReference type="PANTHER" id="PTHR10605:SF56">
    <property type="entry name" value="BIFUNCTIONAL HEPARAN SULFATE N-DEACETYLASE_N-SULFOTRANSFERASE"/>
    <property type="match status" value="1"/>
</dbReference>
<dbReference type="InterPro" id="IPR027417">
    <property type="entry name" value="P-loop_NTPase"/>
</dbReference>
<organism evidence="2 3">
    <name type="scientific">Neoroseomonas alkaliterrae</name>
    <dbReference type="NCBI Taxonomy" id="1452450"/>
    <lineage>
        <taxon>Bacteria</taxon>
        <taxon>Pseudomonadati</taxon>
        <taxon>Pseudomonadota</taxon>
        <taxon>Alphaproteobacteria</taxon>
        <taxon>Acetobacterales</taxon>
        <taxon>Acetobacteraceae</taxon>
        <taxon>Neoroseomonas</taxon>
    </lineage>
</organism>
<accession>A0A840Y821</accession>
<dbReference type="PANTHER" id="PTHR10605">
    <property type="entry name" value="HEPARAN SULFATE SULFOTRANSFERASE"/>
    <property type="match status" value="1"/>
</dbReference>
<reference evidence="2 3" key="1">
    <citation type="submission" date="2020-08" db="EMBL/GenBank/DDBJ databases">
        <title>Genomic Encyclopedia of Type Strains, Phase IV (KMG-IV): sequencing the most valuable type-strain genomes for metagenomic binning, comparative biology and taxonomic classification.</title>
        <authorList>
            <person name="Goeker M."/>
        </authorList>
    </citation>
    <scope>NUCLEOTIDE SEQUENCE [LARGE SCALE GENOMIC DNA]</scope>
    <source>
        <strain evidence="2 3">DSM 25895</strain>
    </source>
</reference>
<evidence type="ECO:0000256" key="1">
    <source>
        <dbReference type="ARBA" id="ARBA00022679"/>
    </source>
</evidence>
<protein>
    <recommendedName>
        <fullName evidence="4">Sulfotransferase</fullName>
    </recommendedName>
</protein>
<proteinExistence type="predicted"/>
<sequence length="276" mass="31168">MPDAATPPRYPDFLCIGAQKAGTSWLDANLRRHPGVWMPWIKELQYFNHLYIPGHRGWTDAHRRRHAERAIRGVLRRAGEGALDIGLIHAIAAVAAEPLSDAWYGRIFAHAGPGRICGEATPEYSLLPPEGIAHVHRLNPRMKVILLLREPLARCWSHLRMLAHGRADFDFLAAAALPDVLARADYPRILAAWRAVFGAERVMVRRIEDVAREPSRFWHDLAAFLGIPWHPRLEAHAAEPVFVGPEMELPAAVERRLREGLAPVYDRMGPYERFPG</sequence>
<comment type="caution">
    <text evidence="2">The sequence shown here is derived from an EMBL/GenBank/DDBJ whole genome shotgun (WGS) entry which is preliminary data.</text>
</comment>
<dbReference type="Pfam" id="PF13469">
    <property type="entry name" value="Sulfotransfer_3"/>
    <property type="match status" value="1"/>
</dbReference>
<evidence type="ECO:0000313" key="3">
    <source>
        <dbReference type="Proteomes" id="UP000562254"/>
    </source>
</evidence>
<dbReference type="InterPro" id="IPR037359">
    <property type="entry name" value="NST/OST"/>
</dbReference>
<keyword evidence="1" id="KW-0808">Transferase</keyword>